<keyword evidence="1 2" id="KW-0597">Phosphoprotein</keyword>
<keyword evidence="3" id="KW-0175">Coiled coil</keyword>
<dbReference type="CDD" id="cd17546">
    <property type="entry name" value="REC_hyHK_CKI1_RcsC-like"/>
    <property type="match status" value="1"/>
</dbReference>
<dbReference type="InterPro" id="IPR050956">
    <property type="entry name" value="2C_system_His_kinase"/>
</dbReference>
<dbReference type="Gene3D" id="3.30.565.10">
    <property type="entry name" value="Histidine kinase-like ATPase, C-terminal domain"/>
    <property type="match status" value="1"/>
</dbReference>
<feature type="coiled-coil region" evidence="3">
    <location>
        <begin position="330"/>
        <end position="357"/>
    </location>
</feature>
<evidence type="ECO:0000313" key="6">
    <source>
        <dbReference type="EMBL" id="KAL1597433.1"/>
    </source>
</evidence>
<dbReference type="InterPro" id="IPR003594">
    <property type="entry name" value="HATPase_dom"/>
</dbReference>
<gene>
    <name evidence="6" type="ORF">SLS59_007463</name>
</gene>
<evidence type="ECO:0000256" key="3">
    <source>
        <dbReference type="SAM" id="Coils"/>
    </source>
</evidence>
<dbReference type="SUPFAM" id="SSF55874">
    <property type="entry name" value="ATPase domain of HSP90 chaperone/DNA topoisomerase II/histidine kinase"/>
    <property type="match status" value="1"/>
</dbReference>
<dbReference type="PROSITE" id="PS50110">
    <property type="entry name" value="RESPONSE_REGULATORY"/>
    <property type="match status" value="1"/>
</dbReference>
<dbReference type="SUPFAM" id="SSF55785">
    <property type="entry name" value="PYP-like sensor domain (PAS domain)"/>
    <property type="match status" value="1"/>
</dbReference>
<keyword evidence="7" id="KW-1185">Reference proteome</keyword>
<dbReference type="EMBL" id="JAKIXB020000026">
    <property type="protein sequence ID" value="KAL1597433.1"/>
    <property type="molecule type" value="Genomic_DNA"/>
</dbReference>
<dbReference type="SMART" id="SM00448">
    <property type="entry name" value="REC"/>
    <property type="match status" value="1"/>
</dbReference>
<evidence type="ECO:0000256" key="1">
    <source>
        <dbReference type="ARBA" id="ARBA00022553"/>
    </source>
</evidence>
<dbReference type="Pfam" id="PF02518">
    <property type="entry name" value="HATPase_c"/>
    <property type="match status" value="1"/>
</dbReference>
<dbReference type="PANTHER" id="PTHR43719">
    <property type="entry name" value="TWO-COMPONENT HISTIDINE KINASE"/>
    <property type="match status" value="1"/>
</dbReference>
<evidence type="ECO:0000313" key="7">
    <source>
        <dbReference type="Proteomes" id="UP001521222"/>
    </source>
</evidence>
<accession>A0ABR3QZL3</accession>
<dbReference type="PANTHER" id="PTHR43719:SF30">
    <property type="entry name" value="TWO-COMPONENT SYSTEM RESPONSE REGULATOR"/>
    <property type="match status" value="1"/>
</dbReference>
<evidence type="ECO:0000259" key="4">
    <source>
        <dbReference type="PROSITE" id="PS50109"/>
    </source>
</evidence>
<evidence type="ECO:0000259" key="5">
    <source>
        <dbReference type="PROSITE" id="PS50110"/>
    </source>
</evidence>
<dbReference type="InterPro" id="IPR003661">
    <property type="entry name" value="HisK_dim/P_dom"/>
</dbReference>
<evidence type="ECO:0000256" key="2">
    <source>
        <dbReference type="PROSITE-ProRule" id="PRU00169"/>
    </source>
</evidence>
<dbReference type="InterPro" id="IPR000014">
    <property type="entry name" value="PAS"/>
</dbReference>
<dbReference type="PROSITE" id="PS50109">
    <property type="entry name" value="HIS_KIN"/>
    <property type="match status" value="1"/>
</dbReference>
<feature type="modified residue" description="4-aspartylphosphate" evidence="2">
    <location>
        <position position="889"/>
    </location>
</feature>
<proteinExistence type="predicted"/>
<dbReference type="InterPro" id="IPR011006">
    <property type="entry name" value="CheY-like_superfamily"/>
</dbReference>
<dbReference type="PRINTS" id="PR00344">
    <property type="entry name" value="BCTRLSENSOR"/>
</dbReference>
<protein>
    <submittedName>
        <fullName evidence="6">Uncharacterized protein</fullName>
    </submittedName>
</protein>
<dbReference type="CDD" id="cd00130">
    <property type="entry name" value="PAS"/>
    <property type="match status" value="1"/>
</dbReference>
<dbReference type="CDD" id="cd00082">
    <property type="entry name" value="HisKA"/>
    <property type="match status" value="1"/>
</dbReference>
<dbReference type="Gene3D" id="1.10.287.130">
    <property type="match status" value="1"/>
</dbReference>
<dbReference type="Gene3D" id="3.30.450.40">
    <property type="match status" value="1"/>
</dbReference>
<feature type="domain" description="Response regulatory" evidence="5">
    <location>
        <begin position="830"/>
        <end position="960"/>
    </location>
</feature>
<dbReference type="InterPro" id="IPR001789">
    <property type="entry name" value="Sig_transdc_resp-reg_receiver"/>
</dbReference>
<dbReference type="Proteomes" id="UP001521222">
    <property type="component" value="Unassembled WGS sequence"/>
</dbReference>
<dbReference type="InterPro" id="IPR005467">
    <property type="entry name" value="His_kinase_dom"/>
</dbReference>
<dbReference type="SMART" id="SM00387">
    <property type="entry name" value="HATPase_c"/>
    <property type="match status" value="1"/>
</dbReference>
<dbReference type="Gene3D" id="3.30.450.20">
    <property type="entry name" value="PAS domain"/>
    <property type="match status" value="2"/>
</dbReference>
<name>A0ABR3QZL3_9PLEO</name>
<dbReference type="Gene3D" id="3.40.50.2300">
    <property type="match status" value="1"/>
</dbReference>
<dbReference type="InterPro" id="IPR036097">
    <property type="entry name" value="HisK_dim/P_sf"/>
</dbReference>
<feature type="domain" description="Histidine kinase" evidence="4">
    <location>
        <begin position="511"/>
        <end position="773"/>
    </location>
</feature>
<reference evidence="6 7" key="1">
    <citation type="submission" date="2024-02" db="EMBL/GenBank/DDBJ databases">
        <title>De novo assembly and annotation of 12 fungi associated with fruit tree decline syndrome in Ontario, Canada.</title>
        <authorList>
            <person name="Sulman M."/>
            <person name="Ellouze W."/>
            <person name="Ilyukhin E."/>
        </authorList>
    </citation>
    <scope>NUCLEOTIDE SEQUENCE [LARGE SCALE GENOMIC DNA]</scope>
    <source>
        <strain evidence="6 7">M97-236</strain>
    </source>
</reference>
<dbReference type="SUPFAM" id="SSF47384">
    <property type="entry name" value="Homodimeric domain of signal transducing histidine kinase"/>
    <property type="match status" value="1"/>
</dbReference>
<comment type="caution">
    <text evidence="6">The sequence shown here is derived from an EMBL/GenBank/DDBJ whole genome shotgun (WGS) entry which is preliminary data.</text>
</comment>
<dbReference type="InterPro" id="IPR036890">
    <property type="entry name" value="HATPase_C_sf"/>
</dbReference>
<dbReference type="InterPro" id="IPR004358">
    <property type="entry name" value="Sig_transdc_His_kin-like_C"/>
</dbReference>
<dbReference type="InterPro" id="IPR029016">
    <property type="entry name" value="GAF-like_dom_sf"/>
</dbReference>
<dbReference type="InterPro" id="IPR035965">
    <property type="entry name" value="PAS-like_dom_sf"/>
</dbReference>
<sequence length="974" mass="108915">MRGWSPQLRSNASLIMQDPRPAVGFYGSELIMIYNEPYIELLGGLHPCMGRSAREVLKPIWDDYFEPIIERNLAGETVDNSNTEIPLMRNGFIEETYFSTRFIPIFNSEGATVGHYEPVMETTKEVVLERRSQTLLELSQELPRARDSETYWDHAVQVFSRNVRDVPFALFYSTESDSGKDDPRGTDAAVDNSYQCTLRRSVGLDETPPIRLQQLDLRRGDSVTSLFKQAAITDKPLTVDLTQNNEISHLTAELKLQGSSDACRAAVVCPLHPPTSKETLLGFMVLGLSPRRPYDQEYVQFVNVATRLVSTSLTSMVLHEEDIGRRERAITTAELIKSELRQQLEESQKEVNRGHSKFQRFAERSDIGIFILDMEGVYTYRNQAWFDILRPDNREIALDEAWGALIDENHVAIGQAKFEALAITKEPQSFELRLKNTWCVTGSDDDDLATEPQRKWVICSIFPELSADGEILEIIGCITDISQQKWGEQLQAAQATRAKESKRQLESFIDTTSHEMRNPLSAIVQCADSIIASHKTLERATCCDDNYQKILAATVDSAETIVQCSKHMKTIVDGLFAMTPIDVQLESTARDAVKMFEGEAKSAGVDLQFHIDDSCKQLGVVNVSLDPTRVLQVLINLLTNAIKFTRLEAKRQILVSLSISLERPTHNADGRVTYISKSGDPEAKTLQTDWELGQNVFVCFSVQDTGTGMSDAEHELLFARFSQTSPRTHIDYGGSGLGLFISRRLTEMHGGAIGFTSKKGVGSTFSFYVQSRKSEPTSMRRESIEESSAAVDQSLKAHKTVLRSKSYNEDTLLQSGTSTPEKTIPDNELHILIVEDNLVNQRVLAKQLRNVGMKIAVANHGGEALKYLQTTHYCKDDGSGTKLTLILMDWEMPVVNGLEAVAEIRKLQGQGIVNGHVPVIAVTANVRSEQVETALQAGMDDVISKPFRIPELRACIQKTLRHVMPAECQVLEKK</sequence>
<dbReference type="SUPFAM" id="SSF52172">
    <property type="entry name" value="CheY-like"/>
    <property type="match status" value="1"/>
</dbReference>
<dbReference type="Pfam" id="PF00072">
    <property type="entry name" value="Response_reg"/>
    <property type="match status" value="1"/>
</dbReference>
<organism evidence="6 7">
    <name type="scientific">Nothophoma quercina</name>
    <dbReference type="NCBI Taxonomy" id="749835"/>
    <lineage>
        <taxon>Eukaryota</taxon>
        <taxon>Fungi</taxon>
        <taxon>Dikarya</taxon>
        <taxon>Ascomycota</taxon>
        <taxon>Pezizomycotina</taxon>
        <taxon>Dothideomycetes</taxon>
        <taxon>Pleosporomycetidae</taxon>
        <taxon>Pleosporales</taxon>
        <taxon>Pleosporineae</taxon>
        <taxon>Didymellaceae</taxon>
        <taxon>Nothophoma</taxon>
    </lineage>
</organism>